<proteinExistence type="predicted"/>
<evidence type="ECO:0000313" key="2">
    <source>
        <dbReference type="EMBL" id="PCG67957.1"/>
    </source>
</evidence>
<feature type="region of interest" description="Disordered" evidence="1">
    <location>
        <begin position="123"/>
        <end position="147"/>
    </location>
</feature>
<reference evidence="2" key="1">
    <citation type="submission" date="2017-09" db="EMBL/GenBank/DDBJ databases">
        <title>Contemporary evolution of a Lepidopteran species, Heliothis virescens, in response to modern agricultural practices.</title>
        <authorList>
            <person name="Fritz M.L."/>
            <person name="Deyonke A.M."/>
            <person name="Papanicolaou A."/>
            <person name="Micinski S."/>
            <person name="Westbrook J."/>
            <person name="Gould F."/>
        </authorList>
    </citation>
    <scope>NUCLEOTIDE SEQUENCE [LARGE SCALE GENOMIC DNA]</scope>
    <source>
        <strain evidence="2">HvINT-</strain>
        <tissue evidence="2">Whole body</tissue>
    </source>
</reference>
<sequence length="182" mass="20439">MEFQDMDDEELPVANVDQIINDLDSDNAMDETQTNMPPTADMVAEQPTNNAEHVAFTKSEPPSATSSKSKQMSVNSETKTKVIQEFVRILRPHLPRKSKSKAYKLLQNLAKGIVAESPYERRIRKKKGKKRPLRRPRTRRVKTKSLGWGHRTARSLFGSSDSCSSGVSCPRCGFSCGRIARC</sequence>
<dbReference type="AlphaFoldDB" id="A0A2A4J759"/>
<comment type="caution">
    <text evidence="2">The sequence shown here is derived from an EMBL/GenBank/DDBJ whole genome shotgun (WGS) entry which is preliminary data.</text>
</comment>
<organism evidence="2">
    <name type="scientific">Heliothis virescens</name>
    <name type="common">Tobacco budworm moth</name>
    <dbReference type="NCBI Taxonomy" id="7102"/>
    <lineage>
        <taxon>Eukaryota</taxon>
        <taxon>Metazoa</taxon>
        <taxon>Ecdysozoa</taxon>
        <taxon>Arthropoda</taxon>
        <taxon>Hexapoda</taxon>
        <taxon>Insecta</taxon>
        <taxon>Pterygota</taxon>
        <taxon>Neoptera</taxon>
        <taxon>Endopterygota</taxon>
        <taxon>Lepidoptera</taxon>
        <taxon>Glossata</taxon>
        <taxon>Ditrysia</taxon>
        <taxon>Noctuoidea</taxon>
        <taxon>Noctuidae</taxon>
        <taxon>Heliothinae</taxon>
        <taxon>Heliothis</taxon>
    </lineage>
</organism>
<gene>
    <name evidence="2" type="ORF">B5V51_5753</name>
</gene>
<feature type="compositionally biased region" description="Basic residues" evidence="1">
    <location>
        <begin position="123"/>
        <end position="143"/>
    </location>
</feature>
<dbReference type="EMBL" id="NWSH01002569">
    <property type="protein sequence ID" value="PCG67957.1"/>
    <property type="molecule type" value="Genomic_DNA"/>
</dbReference>
<protein>
    <submittedName>
        <fullName evidence="2">Uncharacterized protein</fullName>
    </submittedName>
</protein>
<feature type="region of interest" description="Disordered" evidence="1">
    <location>
        <begin position="56"/>
        <end position="76"/>
    </location>
</feature>
<name>A0A2A4J759_HELVI</name>
<accession>A0A2A4J759</accession>
<feature type="compositionally biased region" description="Polar residues" evidence="1">
    <location>
        <begin position="60"/>
        <end position="76"/>
    </location>
</feature>
<evidence type="ECO:0000256" key="1">
    <source>
        <dbReference type="SAM" id="MobiDB-lite"/>
    </source>
</evidence>